<dbReference type="PANTHER" id="PTHR19847">
    <property type="entry name" value="DDB1- AND CUL4-ASSOCIATED FACTOR 11"/>
    <property type="match status" value="1"/>
</dbReference>
<dbReference type="GO" id="GO:0043161">
    <property type="term" value="P:proteasome-mediated ubiquitin-dependent protein catabolic process"/>
    <property type="evidence" value="ECO:0007669"/>
    <property type="project" value="TreeGrafter"/>
</dbReference>
<dbReference type="STRING" id="29172.A0A0D8Y761"/>
<dbReference type="Proteomes" id="UP000053766">
    <property type="component" value="Unassembled WGS sequence"/>
</dbReference>
<dbReference type="AlphaFoldDB" id="A0A0D8Y761"/>
<dbReference type="PROSITE" id="PS50082">
    <property type="entry name" value="WD_REPEATS_2"/>
    <property type="match status" value="2"/>
</dbReference>
<dbReference type="InterPro" id="IPR001680">
    <property type="entry name" value="WD40_rpt"/>
</dbReference>
<reference evidence="2 3" key="1">
    <citation type="submission" date="2013-11" db="EMBL/GenBank/DDBJ databases">
        <title>Draft genome of the bovine lungworm Dictyocaulus viviparus.</title>
        <authorList>
            <person name="Mitreva M."/>
        </authorList>
    </citation>
    <scope>NUCLEOTIDE SEQUENCE [LARGE SCALE GENOMIC DNA]</scope>
    <source>
        <strain evidence="2 3">HannoverDv2000</strain>
    </source>
</reference>
<dbReference type="Gene3D" id="2.130.10.10">
    <property type="entry name" value="YVTN repeat-like/Quinoprotein amine dehydrogenase"/>
    <property type="match status" value="2"/>
</dbReference>
<dbReference type="InterPro" id="IPR015943">
    <property type="entry name" value="WD40/YVTN_repeat-like_dom_sf"/>
</dbReference>
<dbReference type="GO" id="GO:0080008">
    <property type="term" value="C:Cul4-RING E3 ubiquitin ligase complex"/>
    <property type="evidence" value="ECO:0007669"/>
    <property type="project" value="TreeGrafter"/>
</dbReference>
<dbReference type="OrthoDB" id="63070at2759"/>
<gene>
    <name evidence="2" type="ORF">DICVIV_01995</name>
</gene>
<evidence type="ECO:0000313" key="2">
    <source>
        <dbReference type="EMBL" id="KJH51804.1"/>
    </source>
</evidence>
<keyword evidence="1" id="KW-0853">WD repeat</keyword>
<dbReference type="Pfam" id="PF00400">
    <property type="entry name" value="WD40"/>
    <property type="match status" value="4"/>
</dbReference>
<evidence type="ECO:0000313" key="3">
    <source>
        <dbReference type="Proteomes" id="UP000053766"/>
    </source>
</evidence>
<organism evidence="2 3">
    <name type="scientific">Dictyocaulus viviparus</name>
    <name type="common">Bovine lungworm</name>
    <dbReference type="NCBI Taxonomy" id="29172"/>
    <lineage>
        <taxon>Eukaryota</taxon>
        <taxon>Metazoa</taxon>
        <taxon>Ecdysozoa</taxon>
        <taxon>Nematoda</taxon>
        <taxon>Chromadorea</taxon>
        <taxon>Rhabditida</taxon>
        <taxon>Rhabditina</taxon>
        <taxon>Rhabditomorpha</taxon>
        <taxon>Strongyloidea</taxon>
        <taxon>Metastrongylidae</taxon>
        <taxon>Dictyocaulus</taxon>
    </lineage>
</organism>
<dbReference type="SUPFAM" id="SSF50978">
    <property type="entry name" value="WD40 repeat-like"/>
    <property type="match status" value="1"/>
</dbReference>
<dbReference type="InterPro" id="IPR036322">
    <property type="entry name" value="WD40_repeat_dom_sf"/>
</dbReference>
<evidence type="ECO:0000256" key="1">
    <source>
        <dbReference type="PROSITE-ProRule" id="PRU00221"/>
    </source>
</evidence>
<keyword evidence="3" id="KW-1185">Reference proteome</keyword>
<dbReference type="PROSITE" id="PS50294">
    <property type="entry name" value="WD_REPEATS_REGION"/>
    <property type="match status" value="2"/>
</dbReference>
<dbReference type="SMART" id="SM00320">
    <property type="entry name" value="WD40"/>
    <property type="match status" value="6"/>
</dbReference>
<reference evidence="3" key="2">
    <citation type="journal article" date="2016" name="Sci. Rep.">
        <title>Dictyocaulus viviparus genome, variome and transcriptome elucidate lungworm biology and support future intervention.</title>
        <authorList>
            <person name="McNulty S.N."/>
            <person name="Strube C."/>
            <person name="Rosa B.A."/>
            <person name="Martin J.C."/>
            <person name="Tyagi R."/>
            <person name="Choi Y.J."/>
            <person name="Wang Q."/>
            <person name="Hallsworth Pepin K."/>
            <person name="Zhang X."/>
            <person name="Ozersky P."/>
            <person name="Wilson R.K."/>
            <person name="Sternberg P.W."/>
            <person name="Gasser R.B."/>
            <person name="Mitreva M."/>
        </authorList>
    </citation>
    <scope>NUCLEOTIDE SEQUENCE [LARGE SCALE GENOMIC DNA]</scope>
    <source>
        <strain evidence="3">HannoverDv2000</strain>
    </source>
</reference>
<name>A0A0D8Y761_DICVI</name>
<protein>
    <submittedName>
        <fullName evidence="2">WD domain, G-beta repeat protein</fullName>
    </submittedName>
</protein>
<proteinExistence type="predicted"/>
<accession>A0A0D8Y761</accession>
<dbReference type="PANTHER" id="PTHR19847:SF7">
    <property type="entry name" value="DDB1- AND CUL4-ASSOCIATED FACTOR 11"/>
    <property type="match status" value="1"/>
</dbReference>
<dbReference type="InterPro" id="IPR051859">
    <property type="entry name" value="DCAF"/>
</dbReference>
<sequence length="603" mass="67949">MGGWISALLFKPRSLSIESTDRDPSELLSTAAEIAALHRMENAISGIGATQMNDDETLRSLDNIDTGTFADFLDDDESDSSDSDESCPRMSIHRQGDMFEKQRKITFQGRMTISDQQVYRELCEETEYHGFYSKCLSVAKLCSRREVLKPRGGSSLCPGIKTVLVNQFLPNCRRIVDKLKSKSFCCQFVKGGKELMVASQDERIRFFQQCGPRDRYSLKSTIHVPVTSWSILDVVMNSTGNALCYGTWKDSVFYARLLDPTSDNLTGVSWTELEIPNQHTTMAVFSLRFSQQGHEILCGGSDRGLHIFDLESMNRVVTVNDAHGDDVNAVCYGDTNSYLLYSGGDDGLVKVFDRRALGELDYQPVGVFAGHRDGITYIDSRGDDRHLISNSKDQSIKLWDLRRFSSYKTVRKTINCVRQQSWDYRWQPPPPTGNSLLKGDTSVVTLRGHSVLHTLVRAKFSPNRTGRRYVYTGCARGEVVIYDLLASSPSAVSTSDSTPNPVICRLPGHMGVVRDADWHPTNNEIVTSAWDGVTSVWKWDERHGHITSIELNQTNSEDSCDESYKPILKRQKTAQRMKLIRRWQAAHSVEESAASHHELLYTF</sequence>
<dbReference type="EMBL" id="KN716176">
    <property type="protein sequence ID" value="KJH51804.1"/>
    <property type="molecule type" value="Genomic_DNA"/>
</dbReference>
<feature type="repeat" description="WD" evidence="1">
    <location>
        <begin position="506"/>
        <end position="538"/>
    </location>
</feature>
<feature type="repeat" description="WD" evidence="1">
    <location>
        <begin position="368"/>
        <end position="409"/>
    </location>
</feature>